<sequence>MFTIRKATTEDCALIRKLAQQVFPNTYRDILTPEQIDYMMEWMYSEKNIRKQMEEEGHVYLLAYEECEAAGYVSVRPEGKDLFHLEKIYVLPYFQGAHCGSFLFHEAIRYIKEQHPEPCQMELNVNRHNKALHFYEHMGMKKVREGDFPIGNGFYMNDYIMGITI</sequence>
<organism evidence="4 5">
    <name type="scientific">Candidatus Bacteroides pullicola</name>
    <dbReference type="NCBI Taxonomy" id="2838475"/>
    <lineage>
        <taxon>Bacteria</taxon>
        <taxon>Pseudomonadati</taxon>
        <taxon>Bacteroidota</taxon>
        <taxon>Bacteroidia</taxon>
        <taxon>Bacteroidales</taxon>
        <taxon>Bacteroidaceae</taxon>
        <taxon>Bacteroides</taxon>
    </lineage>
</organism>
<dbReference type="Pfam" id="PF13673">
    <property type="entry name" value="Acetyltransf_10"/>
    <property type="match status" value="1"/>
</dbReference>
<dbReference type="SUPFAM" id="SSF55729">
    <property type="entry name" value="Acyl-CoA N-acyltransferases (Nat)"/>
    <property type="match status" value="1"/>
</dbReference>
<name>A0A9D1ZGL3_9BACE</name>
<dbReference type="Gene3D" id="3.40.630.30">
    <property type="match status" value="1"/>
</dbReference>
<keyword evidence="2" id="KW-0012">Acyltransferase</keyword>
<accession>A0A9D1ZGL3</accession>
<protein>
    <submittedName>
        <fullName evidence="4">GNAT family N-acetyltransferase</fullName>
    </submittedName>
</protein>
<evidence type="ECO:0000256" key="1">
    <source>
        <dbReference type="ARBA" id="ARBA00022679"/>
    </source>
</evidence>
<dbReference type="CDD" id="cd04301">
    <property type="entry name" value="NAT_SF"/>
    <property type="match status" value="1"/>
</dbReference>
<dbReference type="InterPro" id="IPR000182">
    <property type="entry name" value="GNAT_dom"/>
</dbReference>
<evidence type="ECO:0000313" key="4">
    <source>
        <dbReference type="EMBL" id="HIY87406.1"/>
    </source>
</evidence>
<evidence type="ECO:0000256" key="2">
    <source>
        <dbReference type="ARBA" id="ARBA00023315"/>
    </source>
</evidence>
<dbReference type="GO" id="GO:0016747">
    <property type="term" value="F:acyltransferase activity, transferring groups other than amino-acyl groups"/>
    <property type="evidence" value="ECO:0007669"/>
    <property type="project" value="InterPro"/>
</dbReference>
<dbReference type="AlphaFoldDB" id="A0A9D1ZGL3"/>
<proteinExistence type="predicted"/>
<evidence type="ECO:0000259" key="3">
    <source>
        <dbReference type="PROSITE" id="PS51186"/>
    </source>
</evidence>
<dbReference type="EMBL" id="DXCV01000017">
    <property type="protein sequence ID" value="HIY87406.1"/>
    <property type="molecule type" value="Genomic_DNA"/>
</dbReference>
<dbReference type="PROSITE" id="PS51186">
    <property type="entry name" value="GNAT"/>
    <property type="match status" value="1"/>
</dbReference>
<dbReference type="PANTHER" id="PTHR43800:SF1">
    <property type="entry name" value="PEPTIDYL-LYSINE N-ACETYLTRANSFERASE YJAB"/>
    <property type="match status" value="1"/>
</dbReference>
<evidence type="ECO:0000313" key="5">
    <source>
        <dbReference type="Proteomes" id="UP000886851"/>
    </source>
</evidence>
<gene>
    <name evidence="4" type="ORF">H9824_01720</name>
</gene>
<reference evidence="4" key="1">
    <citation type="journal article" date="2021" name="PeerJ">
        <title>Extensive microbial diversity within the chicken gut microbiome revealed by metagenomics and culture.</title>
        <authorList>
            <person name="Gilroy R."/>
            <person name="Ravi A."/>
            <person name="Getino M."/>
            <person name="Pursley I."/>
            <person name="Horton D.L."/>
            <person name="Alikhan N.F."/>
            <person name="Baker D."/>
            <person name="Gharbi K."/>
            <person name="Hall N."/>
            <person name="Watson M."/>
            <person name="Adriaenssens E.M."/>
            <person name="Foster-Nyarko E."/>
            <person name="Jarju S."/>
            <person name="Secka A."/>
            <person name="Antonio M."/>
            <person name="Oren A."/>
            <person name="Chaudhuri R.R."/>
            <person name="La Ragione R."/>
            <person name="Hildebrand F."/>
            <person name="Pallen M.J."/>
        </authorList>
    </citation>
    <scope>NUCLEOTIDE SEQUENCE</scope>
    <source>
        <strain evidence="4">Gambia2-208</strain>
    </source>
</reference>
<dbReference type="InterPro" id="IPR016181">
    <property type="entry name" value="Acyl_CoA_acyltransferase"/>
</dbReference>
<dbReference type="PANTHER" id="PTHR43800">
    <property type="entry name" value="PEPTIDYL-LYSINE N-ACETYLTRANSFERASE YJAB"/>
    <property type="match status" value="1"/>
</dbReference>
<keyword evidence="1" id="KW-0808">Transferase</keyword>
<comment type="caution">
    <text evidence="4">The sequence shown here is derived from an EMBL/GenBank/DDBJ whole genome shotgun (WGS) entry which is preliminary data.</text>
</comment>
<feature type="domain" description="N-acetyltransferase" evidence="3">
    <location>
        <begin position="2"/>
        <end position="165"/>
    </location>
</feature>
<dbReference type="Proteomes" id="UP000886851">
    <property type="component" value="Unassembled WGS sequence"/>
</dbReference>
<reference evidence="4" key="2">
    <citation type="submission" date="2021-04" db="EMBL/GenBank/DDBJ databases">
        <authorList>
            <person name="Gilroy R."/>
        </authorList>
    </citation>
    <scope>NUCLEOTIDE SEQUENCE</scope>
    <source>
        <strain evidence="4">Gambia2-208</strain>
    </source>
</reference>